<keyword evidence="5" id="KW-0732">Signal</keyword>
<evidence type="ECO:0000256" key="6">
    <source>
        <dbReference type="ARBA" id="ARBA00023065"/>
    </source>
</evidence>
<dbReference type="GO" id="GO:0009279">
    <property type="term" value="C:cell outer membrane"/>
    <property type="evidence" value="ECO:0007669"/>
    <property type="project" value="UniProtKB-SubCell"/>
</dbReference>
<evidence type="ECO:0000256" key="7">
    <source>
        <dbReference type="ARBA" id="ARBA00023114"/>
    </source>
</evidence>
<dbReference type="Pfam" id="PF02530">
    <property type="entry name" value="Porin_2"/>
    <property type="match status" value="1"/>
</dbReference>
<dbReference type="InterPro" id="IPR003684">
    <property type="entry name" value="Porin_alphabac"/>
</dbReference>
<dbReference type="Proteomes" id="UP000278398">
    <property type="component" value="Unassembled WGS sequence"/>
</dbReference>
<evidence type="ECO:0000256" key="10">
    <source>
        <dbReference type="RuleBase" id="RU364005"/>
    </source>
</evidence>
<organism evidence="11 12">
    <name type="scientific">Aquibium carbonis</name>
    <dbReference type="NCBI Taxonomy" id="2495581"/>
    <lineage>
        <taxon>Bacteria</taxon>
        <taxon>Pseudomonadati</taxon>
        <taxon>Pseudomonadota</taxon>
        <taxon>Alphaproteobacteria</taxon>
        <taxon>Hyphomicrobiales</taxon>
        <taxon>Phyllobacteriaceae</taxon>
        <taxon>Aquibium</taxon>
    </lineage>
</organism>
<keyword evidence="3 10" id="KW-1134">Transmembrane beta strand</keyword>
<evidence type="ECO:0000256" key="9">
    <source>
        <dbReference type="ARBA" id="ARBA00023237"/>
    </source>
</evidence>
<proteinExistence type="inferred from homology"/>
<dbReference type="GO" id="GO:0046930">
    <property type="term" value="C:pore complex"/>
    <property type="evidence" value="ECO:0007669"/>
    <property type="project" value="UniProtKB-KW"/>
</dbReference>
<comment type="domain">
    <text evidence="10">Consists of 16-stranded beta-barrel sheets, with large surface-exposed loops, that form a transmembrane pore at the center of each barrel. The pore is partially ocluded by a peptide loop that folds into the pore lumen.</text>
</comment>
<keyword evidence="8 10" id="KW-0472">Membrane</keyword>
<comment type="similarity">
    <text evidence="1 10">Belongs to the alphaproteobacteria porin family.</text>
</comment>
<feature type="non-terminal residue" evidence="11">
    <location>
        <position position="1"/>
    </location>
</feature>
<protein>
    <recommendedName>
        <fullName evidence="10">Porin</fullName>
    </recommendedName>
</protein>
<evidence type="ECO:0000256" key="1">
    <source>
        <dbReference type="ARBA" id="ARBA00009521"/>
    </source>
</evidence>
<name>A0A3R9ZQ91_9HYPH</name>
<accession>A0A3R9ZQ91</accession>
<dbReference type="RefSeq" id="WP_170314770.1">
    <property type="nucleotide sequence ID" value="NZ_RWKW01000066.1"/>
</dbReference>
<evidence type="ECO:0000256" key="8">
    <source>
        <dbReference type="ARBA" id="ARBA00023136"/>
    </source>
</evidence>
<dbReference type="GO" id="GO:0006811">
    <property type="term" value="P:monoatomic ion transport"/>
    <property type="evidence" value="ECO:0007669"/>
    <property type="project" value="UniProtKB-KW"/>
</dbReference>
<evidence type="ECO:0000256" key="3">
    <source>
        <dbReference type="ARBA" id="ARBA00022452"/>
    </source>
</evidence>
<comment type="function">
    <text evidence="10">Forms passive diffusion pores that allow small molecular weight hydrophilic materials across the outer membrane.</text>
</comment>
<reference evidence="11 12" key="1">
    <citation type="submission" date="2018-12" db="EMBL/GenBank/DDBJ databases">
        <title>Mesorhizobium carbonis sp. nov., isolated from coal mine water.</title>
        <authorList>
            <person name="Xin W."/>
            <person name="Xu Z."/>
            <person name="Xiang F."/>
            <person name="Zhang J."/>
            <person name="Xi L."/>
            <person name="Liu J."/>
        </authorList>
    </citation>
    <scope>NUCLEOTIDE SEQUENCE [LARGE SCALE GENOMIC DNA]</scope>
    <source>
        <strain evidence="11 12">B2.3</strain>
    </source>
</reference>
<keyword evidence="4 10" id="KW-0812">Transmembrane</keyword>
<keyword evidence="6 10" id="KW-0406">Ion transport</keyword>
<dbReference type="GO" id="GO:0015288">
    <property type="term" value="F:porin activity"/>
    <property type="evidence" value="ECO:0007669"/>
    <property type="project" value="UniProtKB-KW"/>
</dbReference>
<keyword evidence="2 10" id="KW-0813">Transport</keyword>
<evidence type="ECO:0000313" key="11">
    <source>
        <dbReference type="EMBL" id="RST85108.1"/>
    </source>
</evidence>
<evidence type="ECO:0000256" key="5">
    <source>
        <dbReference type="ARBA" id="ARBA00022729"/>
    </source>
</evidence>
<gene>
    <name evidence="11" type="ORF">EJC49_17390</name>
</gene>
<evidence type="ECO:0000313" key="12">
    <source>
        <dbReference type="Proteomes" id="UP000278398"/>
    </source>
</evidence>
<dbReference type="AlphaFoldDB" id="A0A3R9ZQ91"/>
<keyword evidence="9 10" id="KW-0998">Cell outer membrane</keyword>
<comment type="subcellular location">
    <subcellularLocation>
        <location evidence="10">Cell outer membrane</location>
        <topology evidence="10">Multi-pass membrane protein</topology>
    </subcellularLocation>
</comment>
<keyword evidence="7 10" id="KW-0626">Porin</keyword>
<dbReference type="EMBL" id="RWKW01000066">
    <property type="protein sequence ID" value="RST85108.1"/>
    <property type="molecule type" value="Genomic_DNA"/>
</dbReference>
<sequence length="218" mass="23651">AWAAPWGLPGISRFGIMHTDAGGQYAYQQRQQIGYTFSGGNGVFGSIVLEDDTLNGEGYMPNVVGVLGISQGWGGVWGKVAYDDEFDAFNAMIGMQYNIPNMAGSSIRAGFFWAEEANFYAIDMPITQGGSNAAIVGATEWSAVLSYNHVFNAQWSATVGGQYFKAFNGDDAWLVQAAAVWTPVTNFEVRLEGAYAQEEFLGGDIDSASGFLRFTRYF</sequence>
<keyword evidence="12" id="KW-1185">Reference proteome</keyword>
<evidence type="ECO:0000256" key="2">
    <source>
        <dbReference type="ARBA" id="ARBA00022448"/>
    </source>
</evidence>
<evidence type="ECO:0000256" key="4">
    <source>
        <dbReference type="ARBA" id="ARBA00022692"/>
    </source>
</evidence>
<comment type="caution">
    <text evidence="11">The sequence shown here is derived from an EMBL/GenBank/DDBJ whole genome shotgun (WGS) entry which is preliminary data.</text>
</comment>